<feature type="region of interest" description="Disordered" evidence="6">
    <location>
        <begin position="587"/>
        <end position="619"/>
    </location>
</feature>
<dbReference type="AlphaFoldDB" id="A0A1Y5IEJ3"/>
<dbReference type="InterPro" id="IPR011009">
    <property type="entry name" value="Kinase-like_dom_sf"/>
</dbReference>
<dbReference type="InterPro" id="IPR008271">
    <property type="entry name" value="Ser/Thr_kinase_AS"/>
</dbReference>
<dbReference type="PROSITE" id="PS50011">
    <property type="entry name" value="PROTEIN_KINASE_DOM"/>
    <property type="match status" value="1"/>
</dbReference>
<accession>A0A1Y5IEJ3</accession>
<dbReference type="Gene3D" id="1.10.510.10">
    <property type="entry name" value="Transferase(Phosphotransferase) domain 1"/>
    <property type="match status" value="1"/>
</dbReference>
<evidence type="ECO:0000256" key="5">
    <source>
        <dbReference type="PROSITE-ProRule" id="PRU10141"/>
    </source>
</evidence>
<keyword evidence="1" id="KW-0808">Transferase</keyword>
<reference evidence="8" key="1">
    <citation type="submission" date="2017-04" db="EMBL/GenBank/DDBJ databases">
        <title>Population genomics of picophytoplankton unveils novel chromosome hypervariability.</title>
        <authorList>
            <consortium name="DOE Joint Genome Institute"/>
            <person name="Blanc-Mathieu R."/>
            <person name="Krasovec M."/>
            <person name="Hebrard M."/>
            <person name="Yau S."/>
            <person name="Desgranges E."/>
            <person name="Martin J."/>
            <person name="Schackwitz W."/>
            <person name="Kuo A."/>
            <person name="Salin G."/>
            <person name="Donnadieu C."/>
            <person name="Desdevises Y."/>
            <person name="Sanchez-Ferandin S."/>
            <person name="Moreau H."/>
            <person name="Rivals E."/>
            <person name="Grigoriev I.V."/>
            <person name="Grimsley N."/>
            <person name="Eyre-Walker A."/>
            <person name="Piganeau G."/>
        </authorList>
    </citation>
    <scope>NUCLEOTIDE SEQUENCE [LARGE SCALE GENOMIC DNA]</scope>
    <source>
        <strain evidence="8">RCC 1115</strain>
    </source>
</reference>
<feature type="region of interest" description="Disordered" evidence="6">
    <location>
        <begin position="1"/>
        <end position="51"/>
    </location>
</feature>
<keyword evidence="3 8" id="KW-0418">Kinase</keyword>
<dbReference type="SUPFAM" id="SSF56112">
    <property type="entry name" value="Protein kinase-like (PK-like)"/>
    <property type="match status" value="1"/>
</dbReference>
<dbReference type="PROSITE" id="PS00108">
    <property type="entry name" value="PROTEIN_KINASE_ST"/>
    <property type="match status" value="1"/>
</dbReference>
<name>A0A1Y5IEJ3_OSTTA</name>
<evidence type="ECO:0000256" key="2">
    <source>
        <dbReference type="ARBA" id="ARBA00022741"/>
    </source>
</evidence>
<feature type="binding site" evidence="5">
    <location>
        <position position="89"/>
    </location>
    <ligand>
        <name>ATP</name>
        <dbReference type="ChEBI" id="CHEBI:30616"/>
    </ligand>
</feature>
<dbReference type="PANTHER" id="PTHR24055">
    <property type="entry name" value="MITOGEN-ACTIVATED PROTEIN KINASE"/>
    <property type="match status" value="1"/>
</dbReference>
<feature type="compositionally biased region" description="Gly residues" evidence="6">
    <location>
        <begin position="607"/>
        <end position="619"/>
    </location>
</feature>
<organism evidence="8">
    <name type="scientific">Ostreococcus tauri</name>
    <name type="common">Marine green alga</name>
    <dbReference type="NCBI Taxonomy" id="70448"/>
    <lineage>
        <taxon>Eukaryota</taxon>
        <taxon>Viridiplantae</taxon>
        <taxon>Chlorophyta</taxon>
        <taxon>Mamiellophyceae</taxon>
        <taxon>Mamiellales</taxon>
        <taxon>Bathycoccaceae</taxon>
        <taxon>Ostreococcus</taxon>
    </lineage>
</organism>
<keyword evidence="4 5" id="KW-0067">ATP-binding</keyword>
<dbReference type="InterPro" id="IPR017441">
    <property type="entry name" value="Protein_kinase_ATP_BS"/>
</dbReference>
<evidence type="ECO:0000256" key="1">
    <source>
        <dbReference type="ARBA" id="ARBA00022679"/>
    </source>
</evidence>
<sequence length="619" mass="69785">MYVSKQSDQLTTTRRSDLDALARARGRSSDRARASRTSIERPWTPSRDAPTETWHARERYELRRVIGAGSFGCVCEASDTRYGCTSALKRIPNALSTVEDARKVLREIVALHRTNHPNVCTLRHAYFEDSAEGAKKLDVKTMQLRAVSIDVYLSFEYAEGGDIHALRGQLSAKEVRGLMQQLTEATRYLHSVGIWHRDIKSANTLLGKHRHGGRVIKLCDFGSARGALGGPVEDSKEEQLGPKRRRMVRSASSAEVDASTLTRYVMTPCYRAPEVIMGGTVYTGSVDVWALGCIFAELLQRQVSSTSGALNQKLAVKPLFSLRDTMMESPPTGEHFDAEQCDESAEQRRAQLDVIFDVLGTPCWAEIEHISSQHWREYLRSLPGRAGTLDLLFHHGVDDEARDLLRRMLRFDPSMRTSCEEILAHRYFDSSKLVTETIKATTDSLNYHVESMKMDVENGNRKPFWEIDHPGLALEELEKAFLRVHKQTVDKGNDAWREEYRTFFEKECDRSEKVPDQEMIDAGAQDRSLLALFPDFFRGEEAVEYKLDTLTDERSVVHHYGFCQDRGTEAHLNRDRMGEWTTDDWDSIRTKSGTSDTGVWGVSSVPPGGGGSVAGQQGR</sequence>
<gene>
    <name evidence="8" type="ORF">BE221DRAFT_110127</name>
</gene>
<evidence type="ECO:0000256" key="6">
    <source>
        <dbReference type="SAM" id="MobiDB-lite"/>
    </source>
</evidence>
<dbReference type="GO" id="GO:0005524">
    <property type="term" value="F:ATP binding"/>
    <property type="evidence" value="ECO:0007669"/>
    <property type="project" value="UniProtKB-UniRule"/>
</dbReference>
<evidence type="ECO:0000259" key="7">
    <source>
        <dbReference type="PROSITE" id="PS50011"/>
    </source>
</evidence>
<dbReference type="Pfam" id="PF00069">
    <property type="entry name" value="Pkinase"/>
    <property type="match status" value="1"/>
</dbReference>
<evidence type="ECO:0000256" key="3">
    <source>
        <dbReference type="ARBA" id="ARBA00022777"/>
    </source>
</evidence>
<dbReference type="InterPro" id="IPR050117">
    <property type="entry name" value="MAPK"/>
</dbReference>
<dbReference type="eggNOG" id="KOG0660">
    <property type="taxonomic scope" value="Eukaryota"/>
</dbReference>
<dbReference type="Proteomes" id="UP000195557">
    <property type="component" value="Unassembled WGS sequence"/>
</dbReference>
<protein>
    <submittedName>
        <fullName evidence="8">Mitogen-activated protein kinase 2</fullName>
    </submittedName>
</protein>
<proteinExistence type="predicted"/>
<dbReference type="EMBL" id="KZ155776">
    <property type="protein sequence ID" value="OUS48008.1"/>
    <property type="molecule type" value="Genomic_DNA"/>
</dbReference>
<feature type="compositionally biased region" description="Basic and acidic residues" evidence="6">
    <location>
        <begin position="14"/>
        <end position="33"/>
    </location>
</feature>
<keyword evidence="2 5" id="KW-0547">Nucleotide-binding</keyword>
<dbReference type="Gene3D" id="3.30.200.20">
    <property type="entry name" value="Phosphorylase Kinase, domain 1"/>
    <property type="match status" value="1"/>
</dbReference>
<dbReference type="PROSITE" id="PS00107">
    <property type="entry name" value="PROTEIN_KINASE_ATP"/>
    <property type="match status" value="1"/>
</dbReference>
<dbReference type="GO" id="GO:0004672">
    <property type="term" value="F:protein kinase activity"/>
    <property type="evidence" value="ECO:0007669"/>
    <property type="project" value="InterPro"/>
</dbReference>
<evidence type="ECO:0000313" key="8">
    <source>
        <dbReference type="EMBL" id="OUS48008.1"/>
    </source>
</evidence>
<dbReference type="InterPro" id="IPR000719">
    <property type="entry name" value="Prot_kinase_dom"/>
</dbReference>
<feature type="domain" description="Protein kinase" evidence="7">
    <location>
        <begin position="60"/>
        <end position="428"/>
    </location>
</feature>
<feature type="compositionally biased region" description="Polar residues" evidence="6">
    <location>
        <begin position="1"/>
        <end position="12"/>
    </location>
</feature>
<dbReference type="SMART" id="SM00220">
    <property type="entry name" value="S_TKc"/>
    <property type="match status" value="1"/>
</dbReference>
<evidence type="ECO:0000256" key="4">
    <source>
        <dbReference type="ARBA" id="ARBA00022840"/>
    </source>
</evidence>